<proteinExistence type="predicted"/>
<name>A0ABT0TZW5_9BACT</name>
<dbReference type="EMBL" id="JAMQBK010000017">
    <property type="protein sequence ID" value="MCM2370154.1"/>
    <property type="molecule type" value="Genomic_DNA"/>
</dbReference>
<dbReference type="RefSeq" id="WP_250927826.1">
    <property type="nucleotide sequence ID" value="NZ_JAMQBK010000017.1"/>
</dbReference>
<gene>
    <name evidence="1" type="ORF">NB063_05890</name>
</gene>
<accession>A0ABT0TZW5</accession>
<reference evidence="1 2" key="1">
    <citation type="journal article" date="2022" name="Syst. Appl. Microbiol.">
        <title>Rhodopirellula aestuarii sp. nov., a novel member of the genus Rhodopirellula isolated from brackish sediments collected in the Tagus River estuary, Portugal.</title>
        <authorList>
            <person name="Vitorino I.R."/>
            <person name="Klimek D."/>
            <person name="Calusinska M."/>
            <person name="Lobo-da-Cunha A."/>
            <person name="Vasconcelos V."/>
            <person name="Lage O.M."/>
        </authorList>
    </citation>
    <scope>NUCLEOTIDE SEQUENCE [LARGE SCALE GENOMIC DNA]</scope>
    <source>
        <strain evidence="1 2">ICT_H3.1</strain>
    </source>
</reference>
<evidence type="ECO:0000313" key="1">
    <source>
        <dbReference type="EMBL" id="MCM2370154.1"/>
    </source>
</evidence>
<protein>
    <submittedName>
        <fullName evidence="1">Uncharacterized protein</fullName>
    </submittedName>
</protein>
<organism evidence="1 2">
    <name type="scientific">Aporhodopirellula aestuarii</name>
    <dbReference type="NCBI Taxonomy" id="2950107"/>
    <lineage>
        <taxon>Bacteria</taxon>
        <taxon>Pseudomonadati</taxon>
        <taxon>Planctomycetota</taxon>
        <taxon>Planctomycetia</taxon>
        <taxon>Pirellulales</taxon>
        <taxon>Pirellulaceae</taxon>
        <taxon>Aporhodopirellula</taxon>
    </lineage>
</organism>
<evidence type="ECO:0000313" key="2">
    <source>
        <dbReference type="Proteomes" id="UP001202961"/>
    </source>
</evidence>
<dbReference type="Proteomes" id="UP001202961">
    <property type="component" value="Unassembled WGS sequence"/>
</dbReference>
<comment type="caution">
    <text evidence="1">The sequence shown here is derived from an EMBL/GenBank/DDBJ whole genome shotgun (WGS) entry which is preliminary data.</text>
</comment>
<keyword evidence="2" id="KW-1185">Reference proteome</keyword>
<sequence>MASLQTDPSGNYHVCFRYGGHRYKRSLKTKVLGRAETKLRRLQEH</sequence>